<dbReference type="RefSeq" id="WP_152804223.1">
    <property type="nucleotide sequence ID" value="NZ_WHNX01000013.1"/>
</dbReference>
<gene>
    <name evidence="4" type="ORF">GC105_09770</name>
</gene>
<proteinExistence type="inferred from homology"/>
<protein>
    <submittedName>
        <fullName evidence="4">NAD(P)H nitroreductase</fullName>
    </submittedName>
</protein>
<dbReference type="Proteomes" id="UP000440004">
    <property type="component" value="Unassembled WGS sequence"/>
</dbReference>
<comment type="caution">
    <text evidence="4">The sequence shown here is derived from an EMBL/GenBank/DDBJ whole genome shotgun (WGS) entry which is preliminary data.</text>
</comment>
<dbReference type="PANTHER" id="PTHR43673">
    <property type="entry name" value="NAD(P)H NITROREDUCTASE YDGI-RELATED"/>
    <property type="match status" value="1"/>
</dbReference>
<dbReference type="EMBL" id="WHNX01000013">
    <property type="protein sequence ID" value="MPW26078.1"/>
    <property type="molecule type" value="Genomic_DNA"/>
</dbReference>
<reference evidence="4 5" key="1">
    <citation type="submission" date="2019-10" db="EMBL/GenBank/DDBJ databases">
        <title>Alkalibaculum tamaniensis sp.nov., a new alkaliphilic acetogen, isolated on methoxylated aromatics from a mud volcano.</title>
        <authorList>
            <person name="Khomyakova M.A."/>
            <person name="Merkel A.Y."/>
            <person name="Bonch-Osmolovskaya E.A."/>
            <person name="Slobodkin A.I."/>
        </authorList>
    </citation>
    <scope>NUCLEOTIDE SEQUENCE [LARGE SCALE GENOMIC DNA]</scope>
    <source>
        <strain evidence="4 5">M08DMB</strain>
    </source>
</reference>
<dbReference type="GO" id="GO:0016491">
    <property type="term" value="F:oxidoreductase activity"/>
    <property type="evidence" value="ECO:0007669"/>
    <property type="project" value="UniProtKB-KW"/>
</dbReference>
<accession>A0A6A7K9C3</accession>
<organism evidence="4 5">
    <name type="scientific">Alkalibaculum sporogenes</name>
    <dbReference type="NCBI Taxonomy" id="2655001"/>
    <lineage>
        <taxon>Bacteria</taxon>
        <taxon>Bacillati</taxon>
        <taxon>Bacillota</taxon>
        <taxon>Clostridia</taxon>
        <taxon>Eubacteriales</taxon>
        <taxon>Eubacteriaceae</taxon>
        <taxon>Alkalibaculum</taxon>
    </lineage>
</organism>
<evidence type="ECO:0000259" key="3">
    <source>
        <dbReference type="Pfam" id="PF00881"/>
    </source>
</evidence>
<comment type="similarity">
    <text evidence="1">Belongs to the nitroreductase family.</text>
</comment>
<feature type="domain" description="Nitroreductase" evidence="3">
    <location>
        <begin position="63"/>
        <end position="149"/>
    </location>
</feature>
<evidence type="ECO:0000313" key="4">
    <source>
        <dbReference type="EMBL" id="MPW26078.1"/>
    </source>
</evidence>
<keyword evidence="5" id="KW-1185">Reference proteome</keyword>
<keyword evidence="2" id="KW-0560">Oxidoreductase</keyword>
<evidence type="ECO:0000313" key="5">
    <source>
        <dbReference type="Proteomes" id="UP000440004"/>
    </source>
</evidence>
<dbReference type="InterPro" id="IPR029479">
    <property type="entry name" value="Nitroreductase"/>
</dbReference>
<feature type="domain" description="Nitroreductase" evidence="3">
    <location>
        <begin position="6"/>
        <end position="53"/>
    </location>
</feature>
<dbReference type="PANTHER" id="PTHR43673:SF10">
    <property type="entry name" value="NADH DEHYDROGENASE_NAD(P)H NITROREDUCTASE XCC3605-RELATED"/>
    <property type="match status" value="1"/>
</dbReference>
<dbReference type="CDD" id="cd02151">
    <property type="entry name" value="nitroreductase"/>
    <property type="match status" value="1"/>
</dbReference>
<evidence type="ECO:0000256" key="1">
    <source>
        <dbReference type="ARBA" id="ARBA00007118"/>
    </source>
</evidence>
<sequence length="175" mass="20412">MINEFKKRRSIRKYKKIPIEQEKIDSIVQNALISPSSRNIRPWEFIIITEGSVLIDLSQSRQHGSTFVKDAPLVMVIVSDQNKSDMWIEDSSIAAFTIQLSAYSIGLGSCWIQVRDRMRSDNESSENYIKEILNIPKHYNVECMVSLGYSDEDKEEYTKNDMEFSKVHYNEYTKQ</sequence>
<dbReference type="AlphaFoldDB" id="A0A6A7K9C3"/>
<dbReference type="SUPFAM" id="SSF55469">
    <property type="entry name" value="FMN-dependent nitroreductase-like"/>
    <property type="match status" value="1"/>
</dbReference>
<name>A0A6A7K9C3_9FIRM</name>
<dbReference type="InterPro" id="IPR000415">
    <property type="entry name" value="Nitroreductase-like"/>
</dbReference>
<evidence type="ECO:0000256" key="2">
    <source>
        <dbReference type="ARBA" id="ARBA00023002"/>
    </source>
</evidence>
<dbReference type="Gene3D" id="3.40.109.10">
    <property type="entry name" value="NADH Oxidase"/>
    <property type="match status" value="1"/>
</dbReference>
<dbReference type="Pfam" id="PF00881">
    <property type="entry name" value="Nitroreductase"/>
    <property type="match status" value="2"/>
</dbReference>